<dbReference type="AlphaFoldDB" id="A0AAV5HW11"/>
<name>A0AAV5HW11_9ROSI</name>
<organism evidence="2 3">
    <name type="scientific">Rubroshorea leprosula</name>
    <dbReference type="NCBI Taxonomy" id="152421"/>
    <lineage>
        <taxon>Eukaryota</taxon>
        <taxon>Viridiplantae</taxon>
        <taxon>Streptophyta</taxon>
        <taxon>Embryophyta</taxon>
        <taxon>Tracheophyta</taxon>
        <taxon>Spermatophyta</taxon>
        <taxon>Magnoliopsida</taxon>
        <taxon>eudicotyledons</taxon>
        <taxon>Gunneridae</taxon>
        <taxon>Pentapetalae</taxon>
        <taxon>rosids</taxon>
        <taxon>malvids</taxon>
        <taxon>Malvales</taxon>
        <taxon>Dipterocarpaceae</taxon>
        <taxon>Rubroshorea</taxon>
    </lineage>
</organism>
<keyword evidence="1" id="KW-0472">Membrane</keyword>
<evidence type="ECO:0000313" key="3">
    <source>
        <dbReference type="Proteomes" id="UP001054252"/>
    </source>
</evidence>
<reference evidence="2 3" key="1">
    <citation type="journal article" date="2021" name="Commun. Biol.">
        <title>The genome of Shorea leprosula (Dipterocarpaceae) highlights the ecological relevance of drought in aseasonal tropical rainforests.</title>
        <authorList>
            <person name="Ng K.K.S."/>
            <person name="Kobayashi M.J."/>
            <person name="Fawcett J.A."/>
            <person name="Hatakeyama M."/>
            <person name="Paape T."/>
            <person name="Ng C.H."/>
            <person name="Ang C.C."/>
            <person name="Tnah L.H."/>
            <person name="Lee C.T."/>
            <person name="Nishiyama T."/>
            <person name="Sese J."/>
            <person name="O'Brien M.J."/>
            <person name="Copetti D."/>
            <person name="Mohd Noor M.I."/>
            <person name="Ong R.C."/>
            <person name="Putra M."/>
            <person name="Sireger I.Z."/>
            <person name="Indrioko S."/>
            <person name="Kosugi Y."/>
            <person name="Izuno A."/>
            <person name="Isagi Y."/>
            <person name="Lee S.L."/>
            <person name="Shimizu K.K."/>
        </authorList>
    </citation>
    <scope>NUCLEOTIDE SEQUENCE [LARGE SCALE GENOMIC DNA]</scope>
    <source>
        <strain evidence="2">214</strain>
    </source>
</reference>
<comment type="caution">
    <text evidence="2">The sequence shown here is derived from an EMBL/GenBank/DDBJ whole genome shotgun (WGS) entry which is preliminary data.</text>
</comment>
<gene>
    <name evidence="2" type="ORF">SLEP1_g4006</name>
</gene>
<proteinExistence type="predicted"/>
<accession>A0AAV5HW11</accession>
<dbReference type="EMBL" id="BPVZ01000004">
    <property type="protein sequence ID" value="GKU89938.1"/>
    <property type="molecule type" value="Genomic_DNA"/>
</dbReference>
<sequence>MGQPDLILLGRPCPVVCGVIRLNMTLLIFYIFMKLLDI</sequence>
<evidence type="ECO:0000256" key="1">
    <source>
        <dbReference type="SAM" id="Phobius"/>
    </source>
</evidence>
<keyword evidence="3" id="KW-1185">Reference proteome</keyword>
<feature type="transmembrane region" description="Helical" evidence="1">
    <location>
        <begin position="12"/>
        <end position="33"/>
    </location>
</feature>
<protein>
    <submittedName>
        <fullName evidence="2">Uncharacterized protein</fullName>
    </submittedName>
</protein>
<keyword evidence="1" id="KW-0812">Transmembrane</keyword>
<keyword evidence="1" id="KW-1133">Transmembrane helix</keyword>
<dbReference type="Proteomes" id="UP001054252">
    <property type="component" value="Unassembled WGS sequence"/>
</dbReference>
<evidence type="ECO:0000313" key="2">
    <source>
        <dbReference type="EMBL" id="GKU89938.1"/>
    </source>
</evidence>